<evidence type="ECO:0000256" key="5">
    <source>
        <dbReference type="ARBA" id="ARBA00022806"/>
    </source>
</evidence>
<gene>
    <name evidence="12" type="primary">rexB</name>
    <name evidence="12" type="ORF">NCTC5386_01048</name>
</gene>
<keyword evidence="5" id="KW-0347">Helicase</keyword>
<keyword evidence="9" id="KW-0234">DNA repair</keyword>
<feature type="domain" description="PD-(D/E)XK endonuclease-like" evidence="10">
    <location>
        <begin position="748"/>
        <end position="976"/>
    </location>
</feature>
<dbReference type="SUPFAM" id="SSF52980">
    <property type="entry name" value="Restriction endonuclease-like"/>
    <property type="match status" value="1"/>
</dbReference>
<evidence type="ECO:0000256" key="6">
    <source>
        <dbReference type="ARBA" id="ARBA00022839"/>
    </source>
</evidence>
<evidence type="ECO:0000313" key="13">
    <source>
        <dbReference type="Proteomes" id="UP000394068"/>
    </source>
</evidence>
<dbReference type="PANTHER" id="PTHR30591:SF1">
    <property type="entry name" value="RECBCD ENZYME SUBUNIT RECC"/>
    <property type="match status" value="1"/>
</dbReference>
<dbReference type="EMBL" id="CABEHT010000001">
    <property type="protein sequence ID" value="VTS13611.1"/>
    <property type="molecule type" value="Genomic_DNA"/>
</dbReference>
<accession>A0A4U9XMK5</accession>
<evidence type="ECO:0000256" key="1">
    <source>
        <dbReference type="ARBA" id="ARBA00022722"/>
    </source>
</evidence>
<evidence type="ECO:0000256" key="3">
    <source>
        <dbReference type="ARBA" id="ARBA00022763"/>
    </source>
</evidence>
<dbReference type="NCBIfam" id="TIGR02774">
    <property type="entry name" value="rexB_recomb"/>
    <property type="match status" value="1"/>
</dbReference>
<dbReference type="GO" id="GO:0006310">
    <property type="term" value="P:DNA recombination"/>
    <property type="evidence" value="ECO:0007669"/>
    <property type="project" value="TreeGrafter"/>
</dbReference>
<feature type="domain" description="ATP-dependent helicase/deoxyribonuclease subunit B N-terminal" evidence="11">
    <location>
        <begin position="24"/>
        <end position="250"/>
    </location>
</feature>
<dbReference type="GO" id="GO:0016817">
    <property type="term" value="F:hydrolase activity, acting on acid anhydrides"/>
    <property type="evidence" value="ECO:0007669"/>
    <property type="project" value="InterPro"/>
</dbReference>
<keyword evidence="8" id="KW-0238">DNA-binding</keyword>
<dbReference type="Pfam" id="PF21445">
    <property type="entry name" value="ADDB_N"/>
    <property type="match status" value="1"/>
</dbReference>
<protein>
    <submittedName>
        <fullName evidence="12">ATP-dependent nuclease subunit B</fullName>
        <ecNumber evidence="12">3.1.-.-</ecNumber>
    </submittedName>
</protein>
<evidence type="ECO:0000256" key="2">
    <source>
        <dbReference type="ARBA" id="ARBA00022741"/>
    </source>
</evidence>
<dbReference type="PANTHER" id="PTHR30591">
    <property type="entry name" value="RECBCD ENZYME SUBUNIT RECC"/>
    <property type="match status" value="1"/>
</dbReference>
<dbReference type="Pfam" id="PF12705">
    <property type="entry name" value="PDDEXK_1"/>
    <property type="match status" value="1"/>
</dbReference>
<dbReference type="InterPro" id="IPR014141">
    <property type="entry name" value="DNA_helicase_suRexB"/>
</dbReference>
<evidence type="ECO:0000259" key="11">
    <source>
        <dbReference type="Pfam" id="PF21445"/>
    </source>
</evidence>
<evidence type="ECO:0000256" key="9">
    <source>
        <dbReference type="ARBA" id="ARBA00023204"/>
    </source>
</evidence>
<dbReference type="InterPro" id="IPR038726">
    <property type="entry name" value="PDDEXK_AddAB-type"/>
</dbReference>
<dbReference type="EC" id="3.1.-.-" evidence="12"/>
<dbReference type="InterPro" id="IPR027417">
    <property type="entry name" value="P-loop_NTPase"/>
</dbReference>
<keyword evidence="1" id="KW-0540">Nuclease</keyword>
<dbReference type="GO" id="GO:0004386">
    <property type="term" value="F:helicase activity"/>
    <property type="evidence" value="ECO:0007669"/>
    <property type="project" value="UniProtKB-KW"/>
</dbReference>
<evidence type="ECO:0000256" key="8">
    <source>
        <dbReference type="ARBA" id="ARBA00023125"/>
    </source>
</evidence>
<evidence type="ECO:0000313" key="12">
    <source>
        <dbReference type="EMBL" id="VTS13611.1"/>
    </source>
</evidence>
<keyword evidence="2" id="KW-0547">Nucleotide-binding</keyword>
<dbReference type="InterPro" id="IPR011604">
    <property type="entry name" value="PDDEXK-like_dom_sf"/>
</dbReference>
<dbReference type="GO" id="GO:0006281">
    <property type="term" value="P:DNA repair"/>
    <property type="evidence" value="ECO:0007669"/>
    <property type="project" value="UniProtKB-KW"/>
</dbReference>
<dbReference type="Proteomes" id="UP000394068">
    <property type="component" value="Unassembled WGS sequence"/>
</dbReference>
<evidence type="ECO:0000256" key="4">
    <source>
        <dbReference type="ARBA" id="ARBA00022801"/>
    </source>
</evidence>
<dbReference type="InterPro" id="IPR011335">
    <property type="entry name" value="Restrct_endonuc-II-like"/>
</dbReference>
<dbReference type="Gene3D" id="3.90.320.10">
    <property type="match status" value="1"/>
</dbReference>
<dbReference type="GO" id="GO:0003677">
    <property type="term" value="F:DNA binding"/>
    <property type="evidence" value="ECO:0007669"/>
    <property type="project" value="UniProtKB-KW"/>
</dbReference>
<dbReference type="InterPro" id="IPR049035">
    <property type="entry name" value="ADDB_N"/>
</dbReference>
<dbReference type="GO" id="GO:0004527">
    <property type="term" value="F:exonuclease activity"/>
    <property type="evidence" value="ECO:0007669"/>
    <property type="project" value="UniProtKB-KW"/>
</dbReference>
<dbReference type="RefSeq" id="WP_077322674.1">
    <property type="nucleotide sequence ID" value="NZ_CABEHT010000001.1"/>
</dbReference>
<reference evidence="12 13" key="1">
    <citation type="submission" date="2019-05" db="EMBL/GenBank/DDBJ databases">
        <authorList>
            <consortium name="Pathogen Informatics"/>
        </authorList>
    </citation>
    <scope>NUCLEOTIDE SEQUENCE [LARGE SCALE GENOMIC DNA]</scope>
    <source>
        <strain evidence="12 13">NCTC5386</strain>
    </source>
</reference>
<proteinExistence type="predicted"/>
<dbReference type="Gene3D" id="3.40.50.300">
    <property type="entry name" value="P-loop containing nucleotide triphosphate hydrolases"/>
    <property type="match status" value="4"/>
</dbReference>
<dbReference type="AlphaFoldDB" id="A0A4U9XMK5"/>
<keyword evidence="6" id="KW-0269">Exonuclease</keyword>
<dbReference type="SUPFAM" id="SSF52540">
    <property type="entry name" value="P-loop containing nucleoside triphosphate hydrolases"/>
    <property type="match status" value="1"/>
</dbReference>
<evidence type="ECO:0000259" key="10">
    <source>
        <dbReference type="Pfam" id="PF12705"/>
    </source>
</evidence>
<organism evidence="12 13">
    <name type="scientific">Streptococcus pseudoporcinus</name>
    <dbReference type="NCBI Taxonomy" id="361101"/>
    <lineage>
        <taxon>Bacteria</taxon>
        <taxon>Bacillati</taxon>
        <taxon>Bacillota</taxon>
        <taxon>Bacilli</taxon>
        <taxon>Lactobacillales</taxon>
        <taxon>Streptococcaceae</taxon>
        <taxon>Streptococcus</taxon>
    </lineage>
</organism>
<keyword evidence="7" id="KW-0067">ATP-binding</keyword>
<name>A0A4U9XMK5_9STRE</name>
<keyword evidence="4 12" id="KW-0378">Hydrolase</keyword>
<dbReference type="GO" id="GO:0005524">
    <property type="term" value="F:ATP binding"/>
    <property type="evidence" value="ECO:0007669"/>
    <property type="project" value="UniProtKB-KW"/>
</dbReference>
<evidence type="ECO:0000256" key="7">
    <source>
        <dbReference type="ARBA" id="ARBA00022840"/>
    </source>
</evidence>
<sequence length="1078" mass="124943">MKLLYTDLHYSLTELLVAQADNYAQEGYRVFYIAPNSLSFEKERDVLEALRQEASFAITVTRFGQLARYFTLNKVKTSLPIDDMTLSMIFYRALDQLTASDLKRYYHLKRDLAFILQLIDLYKELKGANIAVTELEMEDPEKKNDFISIFLAVEDLMARYQLDETSSLEQFSQVIASNQIDDQLSQTVLIIDGFTRFSTEEANLVAQLDATCHQVVVGTYLSPKAYSKNFTDGNIYQASIDFFRELSQTYGVKARYVKGQTIYPESFQKLTKLLEEHFDFSESENQLSSQDKESFQIWQSLNQKDEIEHVAKSIRQKLYEGYRYKDILVLLGDLESYQLQIGQLFDKYEIPYYFGKAEAMSHHPLVQFIDALERIYGYNWRNEDILSLLKTGLFSHFEDFDLDQFEAYVQFADINGSRKFAKPFSLNPLDHRDRRKFDLEIINRVREVIYSPLRELYSQKEQTGASFLTGLLNFLKQVELPAKLEQLSYSQNENEQEKDLEVWKVFTTILEQFYHIFKDDIISLEHAFNLIKMGMQAANYRAVPATLDVVTIKSYDLVQPHSKAFVYAIGMTSAHFPKVTLKKSLISDQERALTNQKLSSFQRFEVASHETTKKNHFMALSLFNSANQELVLSVPMQLNEVSVELSPYISLLLDFGIPLLEKGKSQFSAMETDIGNYKSLLSQVIELNTSQIELSSEEENFWTVMLRYLKGRLAKEDLVLPQVKKHLQTKPLSQEVIQTRFPQEKPIHLSHSALTVFYDNQYKYFLQYILGLQEMESIHPDARQHGTYLHRVFERVMADATDLAFDDKVKRAIEETNQESSFKYFYQDNAQGRYSLHLLEGIAKATADIFKTHQNVHVLAQEEKFQLPIKDKLIIKGTIDRIDQLVDQSVGIVDYKSSASVFDLSLFFNGLNSQLPTYLSALKRHYQNHIPIFGAMYLHMQEPKLDLASYPELDSKLLKDHYKELTYKGIFMESEKEYLASGAYHITNNTFTEEEVAVLLAYNEWLYLRAEEKIRQGHFLINPYTKDGKSVQGDQLKAITGFEADLDFGQARSLVTVFGKNKKETLLELMKDRQEGNQ</sequence>
<keyword evidence="3" id="KW-0227">DNA damage</keyword>